<sequence>MATTSTRERSGGGQTRNREVVDLMKEVDRYRTACEDALQQLDWCIGYFTGCNKAGVAKALSANRSAIRRHLMRRDDQALPTDNKESR</sequence>
<protein>
    <submittedName>
        <fullName evidence="1">Uncharacterized protein</fullName>
    </submittedName>
</protein>
<comment type="caution">
    <text evidence="1">The sequence shown here is derived from an EMBL/GenBank/DDBJ whole genome shotgun (WGS) entry which is preliminary data.</text>
</comment>
<gene>
    <name evidence="1" type="ORF">EFL26_19120</name>
</gene>
<dbReference type="Proteomes" id="UP000279994">
    <property type="component" value="Unassembled WGS sequence"/>
</dbReference>
<evidence type="ECO:0000313" key="1">
    <source>
        <dbReference type="EMBL" id="RNM12708.1"/>
    </source>
</evidence>
<name>A0A3N0GKQ6_9ACTN</name>
<reference evidence="1 2" key="1">
    <citation type="submission" date="2018-11" db="EMBL/GenBank/DDBJ databases">
        <authorList>
            <person name="Li F."/>
        </authorList>
    </citation>
    <scope>NUCLEOTIDE SEQUENCE [LARGE SCALE GENOMIC DNA]</scope>
    <source>
        <strain evidence="1 2">Gsoil 818</strain>
    </source>
</reference>
<organism evidence="1 2">
    <name type="scientific">Nocardioides pocheonensis</name>
    <dbReference type="NCBI Taxonomy" id="661485"/>
    <lineage>
        <taxon>Bacteria</taxon>
        <taxon>Bacillati</taxon>
        <taxon>Actinomycetota</taxon>
        <taxon>Actinomycetes</taxon>
        <taxon>Propionibacteriales</taxon>
        <taxon>Nocardioidaceae</taxon>
        <taxon>Nocardioides</taxon>
    </lineage>
</organism>
<dbReference type="RefSeq" id="WP_123224471.1">
    <property type="nucleotide sequence ID" value="NZ_RJSF01000044.1"/>
</dbReference>
<dbReference type="OrthoDB" id="5245075at2"/>
<keyword evidence="2" id="KW-1185">Reference proteome</keyword>
<dbReference type="AlphaFoldDB" id="A0A3N0GKQ6"/>
<evidence type="ECO:0000313" key="2">
    <source>
        <dbReference type="Proteomes" id="UP000279994"/>
    </source>
</evidence>
<dbReference type="EMBL" id="RJSF01000044">
    <property type="protein sequence ID" value="RNM12708.1"/>
    <property type="molecule type" value="Genomic_DNA"/>
</dbReference>
<proteinExistence type="predicted"/>
<accession>A0A3N0GKQ6</accession>